<dbReference type="EMBL" id="JANAVB010035019">
    <property type="protein sequence ID" value="KAJ6805979.1"/>
    <property type="molecule type" value="Genomic_DNA"/>
</dbReference>
<gene>
    <name evidence="3" type="ORF">M6B38_177400</name>
</gene>
<feature type="transmembrane region" description="Helical" evidence="2">
    <location>
        <begin position="154"/>
        <end position="181"/>
    </location>
</feature>
<keyword evidence="3" id="KW-0378">Hydrolase</keyword>
<name>A0AAX6EQ70_IRIPA</name>
<comment type="caution">
    <text evidence="3">The sequence shown here is derived from an EMBL/GenBank/DDBJ whole genome shotgun (WGS) entry which is preliminary data.</text>
</comment>
<organism evidence="3 4">
    <name type="scientific">Iris pallida</name>
    <name type="common">Sweet iris</name>
    <dbReference type="NCBI Taxonomy" id="29817"/>
    <lineage>
        <taxon>Eukaryota</taxon>
        <taxon>Viridiplantae</taxon>
        <taxon>Streptophyta</taxon>
        <taxon>Embryophyta</taxon>
        <taxon>Tracheophyta</taxon>
        <taxon>Spermatophyta</taxon>
        <taxon>Magnoliopsida</taxon>
        <taxon>Liliopsida</taxon>
        <taxon>Asparagales</taxon>
        <taxon>Iridaceae</taxon>
        <taxon>Iridoideae</taxon>
        <taxon>Irideae</taxon>
        <taxon>Iris</taxon>
    </lineage>
</organism>
<sequence length="190" mass="21362">MPTEATTLPSIVDSSTSTPPGPPQGQGLDICDIEIDDGANPVDRHPFRRSTVFLLDNKVRVRVLFYFETNLFFFSRGSPHLTSRSWRPPQSIQAETRLLLGKYRSQAQENCVFLDRLITTIINDRYEFPVQLDLDRENGKYLSPDAIGQFGTSILFIVYLLLVVGCTVDIIMLLFVQLSLINGTSLMMSG</sequence>
<feature type="compositionally biased region" description="Polar residues" evidence="1">
    <location>
        <begin position="1"/>
        <end position="13"/>
    </location>
</feature>
<reference evidence="3" key="1">
    <citation type="journal article" date="2023" name="GigaByte">
        <title>Genome assembly of the bearded iris, Iris pallida Lam.</title>
        <authorList>
            <person name="Bruccoleri R.E."/>
            <person name="Oakeley E.J."/>
            <person name="Faust A.M.E."/>
            <person name="Altorfer M."/>
            <person name="Dessus-Babus S."/>
            <person name="Burckhardt D."/>
            <person name="Oertli M."/>
            <person name="Naumann U."/>
            <person name="Petersen F."/>
            <person name="Wong J."/>
        </authorList>
    </citation>
    <scope>NUCLEOTIDE SEQUENCE</scope>
    <source>
        <strain evidence="3">GSM-AAB239-AS_SAM_17_03QT</strain>
    </source>
</reference>
<evidence type="ECO:0000313" key="4">
    <source>
        <dbReference type="Proteomes" id="UP001140949"/>
    </source>
</evidence>
<evidence type="ECO:0000313" key="3">
    <source>
        <dbReference type="EMBL" id="KAJ6805979.1"/>
    </source>
</evidence>
<dbReference type="Proteomes" id="UP001140949">
    <property type="component" value="Unassembled WGS sequence"/>
</dbReference>
<evidence type="ECO:0000256" key="2">
    <source>
        <dbReference type="SAM" id="Phobius"/>
    </source>
</evidence>
<proteinExistence type="predicted"/>
<dbReference type="GO" id="GO:0016787">
    <property type="term" value="F:hydrolase activity"/>
    <property type="evidence" value="ECO:0007669"/>
    <property type="project" value="UniProtKB-KW"/>
</dbReference>
<keyword evidence="2" id="KW-0812">Transmembrane</keyword>
<evidence type="ECO:0000256" key="1">
    <source>
        <dbReference type="SAM" id="MobiDB-lite"/>
    </source>
</evidence>
<protein>
    <submittedName>
        <fullName evidence="3">Ubiquitin carboxyl-terminal hydrolase 12-like</fullName>
    </submittedName>
</protein>
<keyword evidence="2" id="KW-0472">Membrane</keyword>
<dbReference type="AlphaFoldDB" id="A0AAX6EQ70"/>
<keyword evidence="4" id="KW-1185">Reference proteome</keyword>
<feature type="region of interest" description="Disordered" evidence="1">
    <location>
        <begin position="1"/>
        <end position="28"/>
    </location>
</feature>
<accession>A0AAX6EQ70</accession>
<reference evidence="3" key="2">
    <citation type="submission" date="2023-04" db="EMBL/GenBank/DDBJ databases">
        <authorList>
            <person name="Bruccoleri R.E."/>
            <person name="Oakeley E.J."/>
            <person name="Faust A.-M."/>
            <person name="Dessus-Babus S."/>
            <person name="Altorfer M."/>
            <person name="Burckhardt D."/>
            <person name="Oertli M."/>
            <person name="Naumann U."/>
            <person name="Petersen F."/>
            <person name="Wong J."/>
        </authorList>
    </citation>
    <scope>NUCLEOTIDE SEQUENCE</scope>
    <source>
        <strain evidence="3">GSM-AAB239-AS_SAM_17_03QT</strain>
        <tissue evidence="3">Leaf</tissue>
    </source>
</reference>
<keyword evidence="2" id="KW-1133">Transmembrane helix</keyword>